<dbReference type="EC" id="2.7.1.71" evidence="3 11"/>
<comment type="subunit">
    <text evidence="11">Monomer.</text>
</comment>
<dbReference type="InterPro" id="IPR027417">
    <property type="entry name" value="P-loop_NTPase"/>
</dbReference>
<comment type="caution">
    <text evidence="12">The sequence shown here is derived from an EMBL/GenBank/DDBJ whole genome shotgun (WGS) entry which is preliminary data.</text>
</comment>
<dbReference type="InterPro" id="IPR023000">
    <property type="entry name" value="Shikimate_kinase_CS"/>
</dbReference>
<evidence type="ECO:0000256" key="11">
    <source>
        <dbReference type="HAMAP-Rule" id="MF_00109"/>
    </source>
</evidence>
<evidence type="ECO:0000313" key="12">
    <source>
        <dbReference type="EMBL" id="MCZ8511368.1"/>
    </source>
</evidence>
<dbReference type="HAMAP" id="MF_00109">
    <property type="entry name" value="Shikimate_kinase"/>
    <property type="match status" value="1"/>
</dbReference>
<feature type="binding site" evidence="11">
    <location>
        <position position="119"/>
    </location>
    <ligand>
        <name>ATP</name>
        <dbReference type="ChEBI" id="CHEBI:30616"/>
    </ligand>
</feature>
<reference evidence="12 13" key="1">
    <citation type="submission" date="2022-12" db="EMBL/GenBank/DDBJ databases">
        <title>Draft genome sequence of Paenibacillus sp. dW9.</title>
        <authorList>
            <person name="Choi E.-W."/>
            <person name="Kim D.-U."/>
        </authorList>
    </citation>
    <scope>NUCLEOTIDE SEQUENCE [LARGE SCALE GENOMIC DNA]</scope>
    <source>
        <strain evidence="13">dW9</strain>
    </source>
</reference>
<keyword evidence="9 11" id="KW-0057">Aromatic amino acid biosynthesis</keyword>
<keyword evidence="4 11" id="KW-0028">Amino-acid biosynthesis</keyword>
<feature type="binding site" evidence="11">
    <location>
        <position position="35"/>
    </location>
    <ligand>
        <name>substrate</name>
    </ligand>
</feature>
<comment type="subcellular location">
    <subcellularLocation>
        <location evidence="11">Cytoplasm</location>
    </subcellularLocation>
</comment>
<sequence length="169" mass="18560">MDFRNIVLIGLMGTGKSTVGSKLAERLGWSYVDTDERIEAEAGMRISEIFAERGEAGFRQAESAMIEKTLKGMSQVVSTGGGAVLDHRNCEAMLRGGLVVALTATEETIIERVRYDQNRPLVNGNVEERVRSLMEARRNAYDFAHVRIDTTDVPVDAIVVGILSRMGKA</sequence>
<keyword evidence="8 11" id="KW-0067">ATP-binding</keyword>
<evidence type="ECO:0000256" key="8">
    <source>
        <dbReference type="ARBA" id="ARBA00022840"/>
    </source>
</evidence>
<dbReference type="Gene3D" id="3.40.50.300">
    <property type="entry name" value="P-loop containing nucleotide triphosphate hydrolases"/>
    <property type="match status" value="1"/>
</dbReference>
<dbReference type="PANTHER" id="PTHR21087">
    <property type="entry name" value="SHIKIMATE KINASE"/>
    <property type="match status" value="1"/>
</dbReference>
<protein>
    <recommendedName>
        <fullName evidence="3 11">Shikimate kinase</fullName>
        <shortName evidence="11">SK</shortName>
        <ecNumber evidence="3 11">2.7.1.71</ecNumber>
    </recommendedName>
</protein>
<comment type="similarity">
    <text evidence="2 11">Belongs to the shikimate kinase family.</text>
</comment>
<evidence type="ECO:0000256" key="1">
    <source>
        <dbReference type="ARBA" id="ARBA00004842"/>
    </source>
</evidence>
<keyword evidence="11" id="KW-0963">Cytoplasm</keyword>
<dbReference type="CDD" id="cd00464">
    <property type="entry name" value="SK"/>
    <property type="match status" value="1"/>
</dbReference>
<dbReference type="EMBL" id="JAQAGZ010000001">
    <property type="protein sequence ID" value="MCZ8511368.1"/>
    <property type="molecule type" value="Genomic_DNA"/>
</dbReference>
<comment type="cofactor">
    <cofactor evidence="11">
        <name>Mg(2+)</name>
        <dbReference type="ChEBI" id="CHEBI:18420"/>
    </cofactor>
    <text evidence="11">Binds 1 Mg(2+) ion per subunit.</text>
</comment>
<gene>
    <name evidence="11" type="primary">aroK</name>
    <name evidence="12" type="ORF">O9H85_02725</name>
</gene>
<dbReference type="Proteomes" id="UP001527882">
    <property type="component" value="Unassembled WGS sequence"/>
</dbReference>
<dbReference type="RefSeq" id="WP_269879724.1">
    <property type="nucleotide sequence ID" value="NZ_JAQAGZ010000001.1"/>
</dbReference>
<evidence type="ECO:0000256" key="6">
    <source>
        <dbReference type="ARBA" id="ARBA00022741"/>
    </source>
</evidence>
<keyword evidence="6 11" id="KW-0547">Nucleotide-binding</keyword>
<feature type="binding site" evidence="11">
    <location>
        <position position="17"/>
    </location>
    <ligand>
        <name>Mg(2+)</name>
        <dbReference type="ChEBI" id="CHEBI:18420"/>
    </ligand>
</feature>
<keyword evidence="11" id="KW-0460">Magnesium</keyword>
<name>A0ABT4Q3C0_9BACL</name>
<evidence type="ECO:0000313" key="13">
    <source>
        <dbReference type="Proteomes" id="UP001527882"/>
    </source>
</evidence>
<dbReference type="InterPro" id="IPR000623">
    <property type="entry name" value="Shikimate_kinase/TSH1"/>
</dbReference>
<evidence type="ECO:0000256" key="7">
    <source>
        <dbReference type="ARBA" id="ARBA00022777"/>
    </source>
</evidence>
<feature type="binding site" evidence="11">
    <location>
        <position position="81"/>
    </location>
    <ligand>
        <name>substrate</name>
    </ligand>
</feature>
<dbReference type="Pfam" id="PF01202">
    <property type="entry name" value="SKI"/>
    <property type="match status" value="1"/>
</dbReference>
<evidence type="ECO:0000256" key="2">
    <source>
        <dbReference type="ARBA" id="ARBA00006997"/>
    </source>
</evidence>
<evidence type="ECO:0000256" key="9">
    <source>
        <dbReference type="ARBA" id="ARBA00023141"/>
    </source>
</evidence>
<evidence type="ECO:0000256" key="10">
    <source>
        <dbReference type="ARBA" id="ARBA00048567"/>
    </source>
</evidence>
<feature type="binding site" evidence="11">
    <location>
        <begin position="13"/>
        <end position="18"/>
    </location>
    <ligand>
        <name>ATP</name>
        <dbReference type="ChEBI" id="CHEBI:30616"/>
    </ligand>
</feature>
<comment type="pathway">
    <text evidence="1 11">Metabolic intermediate biosynthesis; chorismate biosynthesis; chorismate from D-erythrose 4-phosphate and phosphoenolpyruvate: step 5/7.</text>
</comment>
<dbReference type="PROSITE" id="PS01128">
    <property type="entry name" value="SHIKIMATE_KINASE"/>
    <property type="match status" value="1"/>
</dbReference>
<dbReference type="PANTHER" id="PTHR21087:SF16">
    <property type="entry name" value="SHIKIMATE KINASE 1, CHLOROPLASTIC"/>
    <property type="match status" value="1"/>
</dbReference>
<dbReference type="GO" id="GO:0016301">
    <property type="term" value="F:kinase activity"/>
    <property type="evidence" value="ECO:0007669"/>
    <property type="project" value="UniProtKB-KW"/>
</dbReference>
<organism evidence="12 13">
    <name type="scientific">Paenibacillus gyeongsangnamensis</name>
    <dbReference type="NCBI Taxonomy" id="3388067"/>
    <lineage>
        <taxon>Bacteria</taxon>
        <taxon>Bacillati</taxon>
        <taxon>Bacillota</taxon>
        <taxon>Bacilli</taxon>
        <taxon>Bacillales</taxon>
        <taxon>Paenibacillaceae</taxon>
        <taxon>Paenibacillus</taxon>
    </lineage>
</organism>
<keyword evidence="13" id="KW-1185">Reference proteome</keyword>
<comment type="caution">
    <text evidence="11">Lacks conserved residue(s) required for the propagation of feature annotation.</text>
</comment>
<comment type="function">
    <text evidence="11">Catalyzes the specific phosphorylation of the 3-hydroxyl group of shikimic acid using ATP as a cosubstrate.</text>
</comment>
<proteinExistence type="inferred from homology"/>
<dbReference type="PRINTS" id="PR01100">
    <property type="entry name" value="SHIKIMTKNASE"/>
</dbReference>
<dbReference type="SUPFAM" id="SSF52540">
    <property type="entry name" value="P-loop containing nucleoside triphosphate hydrolases"/>
    <property type="match status" value="1"/>
</dbReference>
<keyword evidence="11" id="KW-0479">Metal-binding</keyword>
<evidence type="ECO:0000256" key="3">
    <source>
        <dbReference type="ARBA" id="ARBA00012154"/>
    </source>
</evidence>
<keyword evidence="7 11" id="KW-0418">Kinase</keyword>
<feature type="binding site" evidence="11">
    <location>
        <position position="59"/>
    </location>
    <ligand>
        <name>substrate</name>
    </ligand>
</feature>
<comment type="catalytic activity">
    <reaction evidence="10 11">
        <text>shikimate + ATP = 3-phosphoshikimate + ADP + H(+)</text>
        <dbReference type="Rhea" id="RHEA:13121"/>
        <dbReference type="ChEBI" id="CHEBI:15378"/>
        <dbReference type="ChEBI" id="CHEBI:30616"/>
        <dbReference type="ChEBI" id="CHEBI:36208"/>
        <dbReference type="ChEBI" id="CHEBI:145989"/>
        <dbReference type="ChEBI" id="CHEBI:456216"/>
        <dbReference type="EC" id="2.7.1.71"/>
    </reaction>
</comment>
<evidence type="ECO:0000256" key="4">
    <source>
        <dbReference type="ARBA" id="ARBA00022605"/>
    </source>
</evidence>
<keyword evidence="5 11" id="KW-0808">Transferase</keyword>
<evidence type="ECO:0000256" key="5">
    <source>
        <dbReference type="ARBA" id="ARBA00022679"/>
    </source>
</evidence>
<dbReference type="InterPro" id="IPR031322">
    <property type="entry name" value="Shikimate/glucono_kinase"/>
</dbReference>
<feature type="binding site" evidence="11">
    <location>
        <position position="137"/>
    </location>
    <ligand>
        <name>substrate</name>
    </ligand>
</feature>
<accession>A0ABT4Q3C0</accession>